<dbReference type="Proteomes" id="UP001055940">
    <property type="component" value="Chromosome"/>
</dbReference>
<dbReference type="EMBL" id="CP099837">
    <property type="protein sequence ID" value="USY17957.1"/>
    <property type="molecule type" value="Genomic_DNA"/>
</dbReference>
<keyword evidence="2" id="KW-1185">Reference proteome</keyword>
<proteinExistence type="predicted"/>
<reference evidence="1" key="1">
    <citation type="submission" date="2022-06" db="EMBL/GenBank/DDBJ databases">
        <authorList>
            <person name="Ping M."/>
        </authorList>
    </citation>
    <scope>NUCLEOTIDE SEQUENCE</scope>
    <source>
        <strain evidence="1">JCM11759T</strain>
    </source>
</reference>
<sequence>MSTMVGMLSLLSACCFFLLYLLVKTFFGDGIRSVDLQRRQARRQLEFEEDAALLRKFAASTFEEAVVLLPSGNSTTGAEIRQWLQAQEQQR</sequence>
<dbReference type="RefSeq" id="WP_254417447.1">
    <property type="nucleotide sequence ID" value="NZ_CP099837.1"/>
</dbReference>
<evidence type="ECO:0000313" key="2">
    <source>
        <dbReference type="Proteomes" id="UP001055940"/>
    </source>
</evidence>
<accession>A0ABY5D0W4</accession>
<evidence type="ECO:0000313" key="1">
    <source>
        <dbReference type="EMBL" id="USY17957.1"/>
    </source>
</evidence>
<name>A0ABY5D0W4_9ACTN</name>
<protein>
    <submittedName>
        <fullName evidence="1">Uncharacterized protein</fullName>
    </submittedName>
</protein>
<gene>
    <name evidence="1" type="ORF">NE857_21825</name>
</gene>
<organism evidence="1 2">
    <name type="scientific">Nocardiopsis exhalans</name>
    <dbReference type="NCBI Taxonomy" id="163604"/>
    <lineage>
        <taxon>Bacteria</taxon>
        <taxon>Bacillati</taxon>
        <taxon>Actinomycetota</taxon>
        <taxon>Actinomycetes</taxon>
        <taxon>Streptosporangiales</taxon>
        <taxon>Nocardiopsidaceae</taxon>
        <taxon>Nocardiopsis</taxon>
    </lineage>
</organism>